<organism evidence="5 6">
    <name type="scientific">Mitosporidium daphniae</name>
    <dbReference type="NCBI Taxonomy" id="1485682"/>
    <lineage>
        <taxon>Eukaryota</taxon>
        <taxon>Fungi</taxon>
        <taxon>Fungi incertae sedis</taxon>
        <taxon>Microsporidia</taxon>
        <taxon>Mitosporidium</taxon>
    </lineage>
</organism>
<dbReference type="SMART" id="SM00184">
    <property type="entry name" value="RING"/>
    <property type="match status" value="1"/>
</dbReference>
<dbReference type="GO" id="GO:0008270">
    <property type="term" value="F:zinc ion binding"/>
    <property type="evidence" value="ECO:0007669"/>
    <property type="project" value="UniProtKB-KW"/>
</dbReference>
<keyword evidence="6" id="KW-1185">Reference proteome</keyword>
<dbReference type="InterPro" id="IPR017907">
    <property type="entry name" value="Znf_RING_CS"/>
</dbReference>
<evidence type="ECO:0000313" key="5">
    <source>
        <dbReference type="EMBL" id="KGG52897.1"/>
    </source>
</evidence>
<dbReference type="SUPFAM" id="SSF57850">
    <property type="entry name" value="RING/U-box"/>
    <property type="match status" value="1"/>
</dbReference>
<evidence type="ECO:0000259" key="4">
    <source>
        <dbReference type="PROSITE" id="PS50172"/>
    </source>
</evidence>
<sequence>MQSFYDEFQALLIEFSNALRCSIWLVFSLNFSNQLYTRPTTVTECGHRFCGDCIKENLGVNCLCPYCGQPARGKNLRISPLHSNLVNWTRAMLTSLEKFASSNDISFPRPAPETPVLSYSQAASIDGVNDSFDSNTSFETEKAPFDSDSKSPIKSRSFKRVSFPNTSNIKSHRGGSVISPKASDKIKAANLSAGSKSETFSLMDLISSGTVPIGSVAYCFDCTAKITSSGSLIDEIDLQEYFDPSDWATYVVRCVENRRLSRQDGLKAIKVGGKTLEELYSSVFVQQSTTRNDPVLKQDTNVFSLAEQSPQRIVKLSTSSLSRDQSKFLELHSRNHLQYSLNLSPDPDISGSTYLVVDTDSNQRCRRTLKYLFACMLKIPVVSFQFNERRWKDITNYRVTQDFQGRTFNVNCRDMLFSGLTVAFGDNTSKPECSLISNEITTKFVKYGGGKIFSEEPRKFISLGRIDPSFLFDAIVPDALLLVIDTSPKFTFSSIKVPKVDFQASKFKGYTIRSSAWFLDCISQNTLAHVDPFSLTKNS</sequence>
<dbReference type="PROSITE" id="PS00518">
    <property type="entry name" value="ZF_RING_1"/>
    <property type="match status" value="1"/>
</dbReference>
<dbReference type="Gene3D" id="3.30.40.10">
    <property type="entry name" value="Zinc/RING finger domain, C3HC4 (zinc finger)"/>
    <property type="match status" value="1"/>
</dbReference>
<accession>A0A098VVE2</accession>
<keyword evidence="1" id="KW-0479">Metal-binding</keyword>
<reference evidence="5 6" key="1">
    <citation type="submission" date="2014-04" db="EMBL/GenBank/DDBJ databases">
        <title>A new species of microsporidia sheds light on the evolution of extreme parasitism.</title>
        <authorList>
            <person name="Haag K.L."/>
            <person name="James T.Y."/>
            <person name="Larsson R."/>
            <person name="Schaer T.M."/>
            <person name="Refardt D."/>
            <person name="Pombert J.-F."/>
            <person name="Ebert D."/>
        </authorList>
    </citation>
    <scope>NUCLEOTIDE SEQUENCE [LARGE SCALE GENOMIC DNA]</scope>
    <source>
        <strain evidence="5 6">UGP3</strain>
        <tissue evidence="5">Spores</tissue>
    </source>
</reference>
<dbReference type="AlphaFoldDB" id="A0A098VVE2"/>
<gene>
    <name evidence="5" type="ORF">DI09_127p30</name>
</gene>
<dbReference type="InterPro" id="IPR001841">
    <property type="entry name" value="Znf_RING"/>
</dbReference>
<comment type="caution">
    <text evidence="5">The sequence shown here is derived from an EMBL/GenBank/DDBJ whole genome shotgun (WGS) entry which is preliminary data.</text>
</comment>
<dbReference type="Gene3D" id="3.40.50.10190">
    <property type="entry name" value="BRCT domain"/>
    <property type="match status" value="1"/>
</dbReference>
<dbReference type="Pfam" id="PF13923">
    <property type="entry name" value="zf-C3HC4_2"/>
    <property type="match status" value="1"/>
</dbReference>
<dbReference type="PROSITE" id="PS50172">
    <property type="entry name" value="BRCT"/>
    <property type="match status" value="1"/>
</dbReference>
<dbReference type="OrthoDB" id="3633556at2759"/>
<name>A0A098VVE2_9MICR</name>
<dbReference type="InterPro" id="IPR013083">
    <property type="entry name" value="Znf_RING/FYVE/PHD"/>
</dbReference>
<dbReference type="GeneID" id="25258215"/>
<evidence type="ECO:0000256" key="3">
    <source>
        <dbReference type="ARBA" id="ARBA00022833"/>
    </source>
</evidence>
<dbReference type="EMBL" id="JMKJ01000030">
    <property type="protein sequence ID" value="KGG52897.1"/>
    <property type="molecule type" value="Genomic_DNA"/>
</dbReference>
<dbReference type="InterPro" id="IPR001357">
    <property type="entry name" value="BRCT_dom"/>
</dbReference>
<dbReference type="InterPro" id="IPR036420">
    <property type="entry name" value="BRCT_dom_sf"/>
</dbReference>
<evidence type="ECO:0000256" key="1">
    <source>
        <dbReference type="ARBA" id="ARBA00022723"/>
    </source>
</evidence>
<dbReference type="Proteomes" id="UP000029725">
    <property type="component" value="Unassembled WGS sequence"/>
</dbReference>
<dbReference type="VEuPathDB" id="MicrosporidiaDB:DI09_127p30"/>
<proteinExistence type="predicted"/>
<keyword evidence="2" id="KW-0863">Zinc-finger</keyword>
<keyword evidence="3" id="KW-0862">Zinc</keyword>
<dbReference type="RefSeq" id="XP_013239333.1">
    <property type="nucleotide sequence ID" value="XM_013383879.1"/>
</dbReference>
<dbReference type="HOGENOM" id="CLU_505354_0_0_1"/>
<evidence type="ECO:0000313" key="6">
    <source>
        <dbReference type="Proteomes" id="UP000029725"/>
    </source>
</evidence>
<protein>
    <submittedName>
        <fullName evidence="5">Rad18-like protein</fullName>
    </submittedName>
</protein>
<feature type="domain" description="BRCT" evidence="4">
    <location>
        <begin position="412"/>
        <end position="535"/>
    </location>
</feature>
<dbReference type="SUPFAM" id="SSF52113">
    <property type="entry name" value="BRCT domain"/>
    <property type="match status" value="2"/>
</dbReference>
<evidence type="ECO:0000256" key="2">
    <source>
        <dbReference type="ARBA" id="ARBA00022771"/>
    </source>
</evidence>